<evidence type="ECO:0000313" key="4">
    <source>
        <dbReference type="Proteomes" id="UP000623467"/>
    </source>
</evidence>
<reference evidence="3" key="1">
    <citation type="submission" date="2020-05" db="EMBL/GenBank/DDBJ databases">
        <title>Mycena genomes resolve the evolution of fungal bioluminescence.</title>
        <authorList>
            <person name="Tsai I.J."/>
        </authorList>
    </citation>
    <scope>NUCLEOTIDE SEQUENCE</scope>
    <source>
        <strain evidence="3">160909Yilan</strain>
    </source>
</reference>
<dbReference type="InterPro" id="IPR001810">
    <property type="entry name" value="F-box_dom"/>
</dbReference>
<keyword evidence="4" id="KW-1185">Reference proteome</keyword>
<accession>A0A8H6YEB6</accession>
<sequence length="470" mass="53076">MNPLPSTPTFESQVKILIKASEDNIARIESQIRDLECLRDRERGNIARLRMAIAPVSKLPVELLADIFRRVCATNPFTLSMLRDRKRQIQKVQALSQVCAYWRRVAHATPQLWTDQLITTVDKTPTVAYISCVKDWTADGRNGHDSSSMEESGFGPPFAFSTFSDPPDSLKCLVSGSLRSADATKLERTKLFATAERLRRISLATGHTSKLLMPWSQLTDLNVRDSSPRECLGTLVQCPHIVNAVFKTGAWKRPPDLSQRPITTLARLKKLVVSFHCTIDGFTTPFFDRLALPALKVLTLDLRLEQTWSSAEFTQFQLRSPDIEQLELNREPDDTWAEGPITPSDMLALLRHAPQLVKLSVDHCMGSFDDSVISALRYSPTHATHLVPKLEDLSLEFITAEDFDEDILDATIQSRWWTAEQLGTLPAPPKVARWSDIFIHYGDDDDDNVSSQFRAKLEEYRSQGLEIGVW</sequence>
<feature type="coiled-coil region" evidence="1">
    <location>
        <begin position="18"/>
        <end position="45"/>
    </location>
</feature>
<feature type="domain" description="F-box" evidence="2">
    <location>
        <begin position="57"/>
        <end position="115"/>
    </location>
</feature>
<dbReference type="AlphaFoldDB" id="A0A8H6YEB6"/>
<evidence type="ECO:0000259" key="2">
    <source>
        <dbReference type="Pfam" id="PF12937"/>
    </source>
</evidence>
<dbReference type="Proteomes" id="UP000623467">
    <property type="component" value="Unassembled WGS sequence"/>
</dbReference>
<dbReference type="InterPro" id="IPR032675">
    <property type="entry name" value="LRR_dom_sf"/>
</dbReference>
<comment type="caution">
    <text evidence="3">The sequence shown here is derived from an EMBL/GenBank/DDBJ whole genome shotgun (WGS) entry which is preliminary data.</text>
</comment>
<name>A0A8H6YEB6_9AGAR</name>
<keyword evidence="1" id="KW-0175">Coiled coil</keyword>
<protein>
    <submittedName>
        <fullName evidence="3">F-box domain-containing protein</fullName>
    </submittedName>
</protein>
<proteinExistence type="predicted"/>
<dbReference type="EMBL" id="JACAZH010000010">
    <property type="protein sequence ID" value="KAF7357404.1"/>
    <property type="molecule type" value="Genomic_DNA"/>
</dbReference>
<dbReference type="Gene3D" id="3.80.10.10">
    <property type="entry name" value="Ribonuclease Inhibitor"/>
    <property type="match status" value="1"/>
</dbReference>
<evidence type="ECO:0000256" key="1">
    <source>
        <dbReference type="SAM" id="Coils"/>
    </source>
</evidence>
<organism evidence="3 4">
    <name type="scientific">Mycena sanguinolenta</name>
    <dbReference type="NCBI Taxonomy" id="230812"/>
    <lineage>
        <taxon>Eukaryota</taxon>
        <taxon>Fungi</taxon>
        <taxon>Dikarya</taxon>
        <taxon>Basidiomycota</taxon>
        <taxon>Agaricomycotina</taxon>
        <taxon>Agaricomycetes</taxon>
        <taxon>Agaricomycetidae</taxon>
        <taxon>Agaricales</taxon>
        <taxon>Marasmiineae</taxon>
        <taxon>Mycenaceae</taxon>
        <taxon>Mycena</taxon>
    </lineage>
</organism>
<dbReference type="Gene3D" id="1.20.1280.50">
    <property type="match status" value="1"/>
</dbReference>
<dbReference type="Pfam" id="PF12937">
    <property type="entry name" value="F-box-like"/>
    <property type="match status" value="1"/>
</dbReference>
<gene>
    <name evidence="3" type="ORF">MSAN_01336400</name>
</gene>
<dbReference type="OrthoDB" id="2961353at2759"/>
<evidence type="ECO:0000313" key="3">
    <source>
        <dbReference type="EMBL" id="KAF7357404.1"/>
    </source>
</evidence>